<feature type="transmembrane region" description="Helical" evidence="4">
    <location>
        <begin position="321"/>
        <end position="344"/>
    </location>
</feature>
<proteinExistence type="inferred from homology"/>
<dbReference type="GO" id="GO:0016020">
    <property type="term" value="C:membrane"/>
    <property type="evidence" value="ECO:0007669"/>
    <property type="project" value="UniProtKB-SubCell"/>
</dbReference>
<dbReference type="InterPro" id="IPR050327">
    <property type="entry name" value="Proton-linked_MCT"/>
</dbReference>
<accession>A0A6A7ACV3</accession>
<dbReference type="OrthoDB" id="6499973at2759"/>
<evidence type="ECO:0000256" key="4">
    <source>
        <dbReference type="SAM" id="Phobius"/>
    </source>
</evidence>
<keyword evidence="4" id="KW-0472">Membrane</keyword>
<dbReference type="Gene3D" id="1.20.1250.20">
    <property type="entry name" value="MFS general substrate transporter like domains"/>
    <property type="match status" value="2"/>
</dbReference>
<feature type="transmembrane region" description="Helical" evidence="4">
    <location>
        <begin position="152"/>
        <end position="173"/>
    </location>
</feature>
<feature type="transmembrane region" description="Helical" evidence="4">
    <location>
        <begin position="389"/>
        <end position="410"/>
    </location>
</feature>
<keyword evidence="7" id="KW-1185">Reference proteome</keyword>
<keyword evidence="4" id="KW-0812">Transmembrane</keyword>
<comment type="subcellular location">
    <subcellularLocation>
        <location evidence="1">Membrane</location>
        <topology evidence="1">Multi-pass membrane protein</topology>
    </subcellularLocation>
</comment>
<comment type="similarity">
    <text evidence="2">Belongs to the major facilitator superfamily. Monocarboxylate porter (TC 2.A.1.13) family.</text>
</comment>
<feature type="transmembrane region" description="Helical" evidence="4">
    <location>
        <begin position="128"/>
        <end position="146"/>
    </location>
</feature>
<dbReference type="InterPro" id="IPR020846">
    <property type="entry name" value="MFS_dom"/>
</dbReference>
<dbReference type="PANTHER" id="PTHR11360:SF305">
    <property type="entry name" value="MAJOR FACILITATOR SUPERFAMILY (MFS) PROFILE DOMAIN-CONTAINING PROTEIN"/>
    <property type="match status" value="1"/>
</dbReference>
<evidence type="ECO:0000256" key="1">
    <source>
        <dbReference type="ARBA" id="ARBA00004141"/>
    </source>
</evidence>
<dbReference type="GO" id="GO:0022857">
    <property type="term" value="F:transmembrane transporter activity"/>
    <property type="evidence" value="ECO:0007669"/>
    <property type="project" value="InterPro"/>
</dbReference>
<evidence type="ECO:0000313" key="7">
    <source>
        <dbReference type="Proteomes" id="UP000799424"/>
    </source>
</evidence>
<protein>
    <submittedName>
        <fullName evidence="6">MFS general substrate transporter</fullName>
    </submittedName>
</protein>
<evidence type="ECO:0000256" key="3">
    <source>
        <dbReference type="SAM" id="MobiDB-lite"/>
    </source>
</evidence>
<dbReference type="InterPro" id="IPR036259">
    <property type="entry name" value="MFS_trans_sf"/>
</dbReference>
<feature type="compositionally biased region" description="Polar residues" evidence="3">
    <location>
        <begin position="24"/>
        <end position="34"/>
    </location>
</feature>
<evidence type="ECO:0000259" key="5">
    <source>
        <dbReference type="PROSITE" id="PS50850"/>
    </source>
</evidence>
<dbReference type="PANTHER" id="PTHR11360">
    <property type="entry name" value="MONOCARBOXYLATE TRANSPORTER"/>
    <property type="match status" value="1"/>
</dbReference>
<dbReference type="AlphaFoldDB" id="A0A6A7ACV3"/>
<sequence>MTTTTTREDQIELSTFDPAFPATDSLSRSPSATAKTAADEVPEDAAYSVTAIPDGGYGWVIVASAFIAAFCCNGIINCWGVLQAALLGSSLSYVPPSTLAYVGSLTLGLIPLGGLVSVRMMRMIGTQASALIGMFLMGMSLIGASFCTSNLAGLFGTAGLIGGIGNSIVYTITNTIPVQYFSARLGLANGLVKLGGGVGGCVMAIALEAMYQRVGIAWTFRIQGLITLALGMPAAWMLKDRVPLRNVPFVDWTMFRDATFIATFIASAIGVFALWVPPYYLPLFAKSIGLSSGTGAGLVAAFNACNAIGRFAGGPLCDKFGPLNTFVLTMVLNAVSMLAIWPASSTLGPLLVFAMINGVANGSYFTTQPMVVAGIFGPGRAAVAMGMSITGWSAGYLMGAPIAGYLLQAAGGSRESGAARTQNVDVYRPAIFYAGGTATLSALFVLAARFTVAKKLRKRV</sequence>
<dbReference type="Proteomes" id="UP000799424">
    <property type="component" value="Unassembled WGS sequence"/>
</dbReference>
<reference evidence="6" key="1">
    <citation type="journal article" date="2020" name="Stud. Mycol.">
        <title>101 Dothideomycetes genomes: a test case for predicting lifestyles and emergence of pathogens.</title>
        <authorList>
            <person name="Haridas S."/>
            <person name="Albert R."/>
            <person name="Binder M."/>
            <person name="Bloem J."/>
            <person name="Labutti K."/>
            <person name="Salamov A."/>
            <person name="Andreopoulos B."/>
            <person name="Baker S."/>
            <person name="Barry K."/>
            <person name="Bills G."/>
            <person name="Bluhm B."/>
            <person name="Cannon C."/>
            <person name="Castanera R."/>
            <person name="Culley D."/>
            <person name="Daum C."/>
            <person name="Ezra D."/>
            <person name="Gonzalez J."/>
            <person name="Henrissat B."/>
            <person name="Kuo A."/>
            <person name="Liang C."/>
            <person name="Lipzen A."/>
            <person name="Lutzoni F."/>
            <person name="Magnuson J."/>
            <person name="Mondo S."/>
            <person name="Nolan M."/>
            <person name="Ohm R."/>
            <person name="Pangilinan J."/>
            <person name="Park H.-J."/>
            <person name="Ramirez L."/>
            <person name="Alfaro M."/>
            <person name="Sun H."/>
            <person name="Tritt A."/>
            <person name="Yoshinaga Y."/>
            <person name="Zwiers L.-H."/>
            <person name="Turgeon B."/>
            <person name="Goodwin S."/>
            <person name="Spatafora J."/>
            <person name="Crous P."/>
            <person name="Grigoriev I."/>
        </authorList>
    </citation>
    <scope>NUCLEOTIDE SEQUENCE</scope>
    <source>
        <strain evidence="6">CBS 113818</strain>
    </source>
</reference>
<feature type="transmembrane region" description="Helical" evidence="4">
    <location>
        <begin position="430"/>
        <end position="452"/>
    </location>
</feature>
<dbReference type="Pfam" id="PF07690">
    <property type="entry name" value="MFS_1"/>
    <property type="match status" value="1"/>
</dbReference>
<dbReference type="InterPro" id="IPR011701">
    <property type="entry name" value="MFS"/>
</dbReference>
<feature type="region of interest" description="Disordered" evidence="3">
    <location>
        <begin position="15"/>
        <end position="37"/>
    </location>
</feature>
<name>A0A6A7ACV3_9PLEO</name>
<evidence type="ECO:0000256" key="2">
    <source>
        <dbReference type="ARBA" id="ARBA00006727"/>
    </source>
</evidence>
<feature type="transmembrane region" description="Helical" evidence="4">
    <location>
        <begin position="258"/>
        <end position="276"/>
    </location>
</feature>
<dbReference type="EMBL" id="MU006219">
    <property type="protein sequence ID" value="KAF2830548.1"/>
    <property type="molecule type" value="Genomic_DNA"/>
</dbReference>
<feature type="transmembrane region" description="Helical" evidence="4">
    <location>
        <begin position="185"/>
        <end position="206"/>
    </location>
</feature>
<organism evidence="6 7">
    <name type="scientific">Ophiobolus disseminans</name>
    <dbReference type="NCBI Taxonomy" id="1469910"/>
    <lineage>
        <taxon>Eukaryota</taxon>
        <taxon>Fungi</taxon>
        <taxon>Dikarya</taxon>
        <taxon>Ascomycota</taxon>
        <taxon>Pezizomycotina</taxon>
        <taxon>Dothideomycetes</taxon>
        <taxon>Pleosporomycetidae</taxon>
        <taxon>Pleosporales</taxon>
        <taxon>Pleosporineae</taxon>
        <taxon>Phaeosphaeriaceae</taxon>
        <taxon>Ophiobolus</taxon>
    </lineage>
</organism>
<evidence type="ECO:0000313" key="6">
    <source>
        <dbReference type="EMBL" id="KAF2830548.1"/>
    </source>
</evidence>
<feature type="transmembrane region" description="Helical" evidence="4">
    <location>
        <begin position="350"/>
        <end position="377"/>
    </location>
</feature>
<feature type="transmembrane region" description="Helical" evidence="4">
    <location>
        <begin position="57"/>
        <end position="86"/>
    </location>
</feature>
<dbReference type="PROSITE" id="PS50850">
    <property type="entry name" value="MFS"/>
    <property type="match status" value="1"/>
</dbReference>
<dbReference type="SUPFAM" id="SSF103473">
    <property type="entry name" value="MFS general substrate transporter"/>
    <property type="match status" value="1"/>
</dbReference>
<gene>
    <name evidence="6" type="ORF">CC86DRAFT_284213</name>
</gene>
<feature type="transmembrane region" description="Helical" evidence="4">
    <location>
        <begin position="218"/>
        <end position="238"/>
    </location>
</feature>
<feature type="transmembrane region" description="Helical" evidence="4">
    <location>
        <begin position="98"/>
        <end position="116"/>
    </location>
</feature>
<feature type="domain" description="Major facilitator superfamily (MFS) profile" evidence="5">
    <location>
        <begin position="259"/>
        <end position="460"/>
    </location>
</feature>
<feature type="transmembrane region" description="Helical" evidence="4">
    <location>
        <begin position="288"/>
        <end position="309"/>
    </location>
</feature>
<keyword evidence="4" id="KW-1133">Transmembrane helix</keyword>